<dbReference type="AlphaFoldDB" id="A0A7S4VT35"/>
<feature type="signal peptide" evidence="1">
    <location>
        <begin position="1"/>
        <end position="20"/>
    </location>
</feature>
<proteinExistence type="predicted"/>
<accession>A0A7S4VT35</accession>
<dbReference type="GO" id="GO:0016747">
    <property type="term" value="F:acyltransferase activity, transferring groups other than amino-acyl groups"/>
    <property type="evidence" value="ECO:0007669"/>
    <property type="project" value="InterPro"/>
</dbReference>
<feature type="domain" description="N-acetyltransferase" evidence="2">
    <location>
        <begin position="96"/>
        <end position="235"/>
    </location>
</feature>
<dbReference type="SUPFAM" id="SSF55729">
    <property type="entry name" value="Acyl-CoA N-acyltransferases (Nat)"/>
    <property type="match status" value="1"/>
</dbReference>
<name>A0A7S4VT35_9STRA</name>
<dbReference type="PROSITE" id="PS51186">
    <property type="entry name" value="GNAT"/>
    <property type="match status" value="1"/>
</dbReference>
<dbReference type="InterPro" id="IPR000182">
    <property type="entry name" value="GNAT_dom"/>
</dbReference>
<dbReference type="EMBL" id="HBNS01058709">
    <property type="protein sequence ID" value="CAE4664105.1"/>
    <property type="molecule type" value="Transcribed_RNA"/>
</dbReference>
<dbReference type="Gene3D" id="3.40.630.30">
    <property type="match status" value="1"/>
</dbReference>
<evidence type="ECO:0000313" key="3">
    <source>
        <dbReference type="EMBL" id="CAE4664105.1"/>
    </source>
</evidence>
<reference evidence="3" key="1">
    <citation type="submission" date="2021-01" db="EMBL/GenBank/DDBJ databases">
        <authorList>
            <person name="Corre E."/>
            <person name="Pelletier E."/>
            <person name="Niang G."/>
            <person name="Scheremetjew M."/>
            <person name="Finn R."/>
            <person name="Kale V."/>
            <person name="Holt S."/>
            <person name="Cochrane G."/>
            <person name="Meng A."/>
            <person name="Brown T."/>
            <person name="Cohen L."/>
        </authorList>
    </citation>
    <scope>NUCLEOTIDE SEQUENCE</scope>
    <source>
        <strain evidence="3">GSO104</strain>
    </source>
</reference>
<protein>
    <recommendedName>
        <fullName evidence="2">N-acetyltransferase domain-containing protein</fullName>
    </recommendedName>
</protein>
<feature type="chain" id="PRO_5031070173" description="N-acetyltransferase domain-containing protein" evidence="1">
    <location>
        <begin position="21"/>
        <end position="273"/>
    </location>
</feature>
<dbReference type="CDD" id="cd04301">
    <property type="entry name" value="NAT_SF"/>
    <property type="match status" value="1"/>
</dbReference>
<dbReference type="Pfam" id="PF00583">
    <property type="entry name" value="Acetyltransf_1"/>
    <property type="match status" value="1"/>
</dbReference>
<gene>
    <name evidence="3" type="ORF">DBRI00130_LOCUS42213</name>
</gene>
<dbReference type="InterPro" id="IPR016181">
    <property type="entry name" value="Acyl_CoA_acyltransferase"/>
</dbReference>
<evidence type="ECO:0000256" key="1">
    <source>
        <dbReference type="SAM" id="SignalP"/>
    </source>
</evidence>
<sequence length="273" mass="30421">MTFLLFICLLQCIILFKQQANNNNPSASLFASSLTIGSSIVGKAKQHVITVPSSQQDYRDVASLLVNIFNEQRQLQRKEEINMLLDFKWNAMGKTLAIREMTSQYIKKGRKMGSSNIKYEVLLVKTNDDSNQVVGMAEMGISAIPSLSSSSSGTGRAVTIGLIAISPDVQNMGLGKALVQKCEDIALNSWNETYVYAAVEPWKVNALSLFTSCGYQRILEEDNSKRDVIISVPVRYRMQTEMRPHLLLGKQIGNADDAVGIFTLKERKEEMSR</sequence>
<keyword evidence="1" id="KW-0732">Signal</keyword>
<evidence type="ECO:0000259" key="2">
    <source>
        <dbReference type="PROSITE" id="PS51186"/>
    </source>
</evidence>
<organism evidence="3">
    <name type="scientific">Ditylum brightwellii</name>
    <dbReference type="NCBI Taxonomy" id="49249"/>
    <lineage>
        <taxon>Eukaryota</taxon>
        <taxon>Sar</taxon>
        <taxon>Stramenopiles</taxon>
        <taxon>Ochrophyta</taxon>
        <taxon>Bacillariophyta</taxon>
        <taxon>Mediophyceae</taxon>
        <taxon>Lithodesmiophycidae</taxon>
        <taxon>Lithodesmiales</taxon>
        <taxon>Lithodesmiaceae</taxon>
        <taxon>Ditylum</taxon>
    </lineage>
</organism>